<reference evidence="3" key="1">
    <citation type="submission" date="2023-05" db="EMBL/GenBank/DDBJ databases">
        <title>Comparative genomics of Bacillaceae isolates and their secondary metabolite potential.</title>
        <authorList>
            <person name="Song L."/>
            <person name="Nielsen L.J."/>
            <person name="Mohite O."/>
            <person name="Xu X."/>
            <person name="Weber T."/>
            <person name="Kovacs A.T."/>
        </authorList>
    </citation>
    <scope>NUCLEOTIDE SEQUENCE</scope>
    <source>
        <strain evidence="3">B2_4</strain>
    </source>
</reference>
<dbReference type="KEGG" id="pwn:QNH46_04410"/>
<dbReference type="EMBL" id="CP126084">
    <property type="protein sequence ID" value="WHX51388.1"/>
    <property type="molecule type" value="Genomic_DNA"/>
</dbReference>
<dbReference type="RefSeq" id="WP_283928349.1">
    <property type="nucleotide sequence ID" value="NZ_CP126084.1"/>
</dbReference>
<dbReference type="Gene3D" id="2.60.120.260">
    <property type="entry name" value="Galactose-binding domain-like"/>
    <property type="match status" value="2"/>
</dbReference>
<dbReference type="InterPro" id="IPR003305">
    <property type="entry name" value="CenC_carb-bd"/>
</dbReference>
<dbReference type="Pfam" id="PF02018">
    <property type="entry name" value="CBM_4_9"/>
    <property type="match status" value="1"/>
</dbReference>
<dbReference type="GO" id="GO:0016798">
    <property type="term" value="F:hydrolase activity, acting on glycosyl bonds"/>
    <property type="evidence" value="ECO:0007669"/>
    <property type="project" value="InterPro"/>
</dbReference>
<evidence type="ECO:0000259" key="2">
    <source>
        <dbReference type="Pfam" id="PF02018"/>
    </source>
</evidence>
<dbReference type="InterPro" id="IPR008979">
    <property type="entry name" value="Galactose-bd-like_sf"/>
</dbReference>
<evidence type="ECO:0000256" key="1">
    <source>
        <dbReference type="ARBA" id="ARBA00022801"/>
    </source>
</evidence>
<feature type="domain" description="CBM-cenC" evidence="2">
    <location>
        <begin position="4"/>
        <end position="87"/>
    </location>
</feature>
<evidence type="ECO:0000313" key="3">
    <source>
        <dbReference type="EMBL" id="WHX51388.1"/>
    </source>
</evidence>
<dbReference type="AlphaFoldDB" id="A0AA95IBB7"/>
<proteinExistence type="predicted"/>
<organism evidence="3 4">
    <name type="scientific">Paenibacillus woosongensis</name>
    <dbReference type="NCBI Taxonomy" id="307580"/>
    <lineage>
        <taxon>Bacteria</taxon>
        <taxon>Bacillati</taxon>
        <taxon>Bacillota</taxon>
        <taxon>Bacilli</taxon>
        <taxon>Bacillales</taxon>
        <taxon>Paenibacillaceae</taxon>
        <taxon>Paenibacillus</taxon>
    </lineage>
</organism>
<name>A0AA95IBB7_9BACL</name>
<gene>
    <name evidence="3" type="ORF">QNH46_04410</name>
</gene>
<accession>A0AA95IBB7</accession>
<sequence>MADNPGFETGDTTGWAYWSNSGTPFRVESVETRSGNYRLTHYSNNAAYQVVTSQLKTVPNGNYTLSVWVRSSGGHNALRLFAKNYGSAVELQANVGSTALTSWTEYVIPNIPVTNGQIEIGVYSNANANNWAAFDDFYLTRNYVNNPGFETEDTSGWMEWHDAGLAQRVEYGGQYTGSYKLVHQHSAAYKQLTSQIQTVPNGSYKLSAWFRSNGGQKELRLFAKNFGGTTELQANLGAASVTSWTRYDIDNINVTNGQIEFGVWSDANANNWAAIDDFILIKK</sequence>
<dbReference type="Proteomes" id="UP001177943">
    <property type="component" value="Chromosome"/>
</dbReference>
<evidence type="ECO:0000313" key="4">
    <source>
        <dbReference type="Proteomes" id="UP001177943"/>
    </source>
</evidence>
<dbReference type="SUPFAM" id="SSF49785">
    <property type="entry name" value="Galactose-binding domain-like"/>
    <property type="match status" value="1"/>
</dbReference>
<protein>
    <submittedName>
        <fullName evidence="3">Carbohydrate binding domain-containing protein</fullName>
    </submittedName>
</protein>
<keyword evidence="1" id="KW-0378">Hydrolase</keyword>